<evidence type="ECO:0000256" key="6">
    <source>
        <dbReference type="ARBA" id="ARBA00022839"/>
    </source>
</evidence>
<evidence type="ECO:0000256" key="1">
    <source>
        <dbReference type="ARBA" id="ARBA00004123"/>
    </source>
</evidence>
<evidence type="ECO:0000256" key="9">
    <source>
        <dbReference type="ARBA" id="ARBA00069752"/>
    </source>
</evidence>
<evidence type="ECO:0000256" key="5">
    <source>
        <dbReference type="ARBA" id="ARBA00022801"/>
    </source>
</evidence>
<accession>A0A0D2X440</accession>
<keyword evidence="3" id="KW-0540">Nuclease</keyword>
<dbReference type="PhylomeDB" id="A0A0D2X440"/>
<evidence type="ECO:0000256" key="7">
    <source>
        <dbReference type="ARBA" id="ARBA00023242"/>
    </source>
</evidence>
<dbReference type="FunCoup" id="A0A0D2X440">
    <property type="interactions" value="297"/>
</dbReference>
<dbReference type="STRING" id="595528.A0A0D2X440"/>
<evidence type="ECO:0000256" key="8">
    <source>
        <dbReference type="ARBA" id="ARBA00059283"/>
    </source>
</evidence>
<dbReference type="InterPro" id="IPR007268">
    <property type="entry name" value="Rad9/Ddc1"/>
</dbReference>
<dbReference type="PANTHER" id="PTHR15237">
    <property type="entry name" value="DNA REPAIR PROTEIN RAD9"/>
    <property type="match status" value="1"/>
</dbReference>
<keyword evidence="7" id="KW-0539">Nucleus</keyword>
<dbReference type="PANTHER" id="PTHR15237:SF0">
    <property type="entry name" value="CELL CYCLE CHECKPOINT CONTROL PROTEIN"/>
    <property type="match status" value="1"/>
</dbReference>
<dbReference type="OrthoDB" id="60092at2759"/>
<organism evidence="12 13">
    <name type="scientific">Capsaspora owczarzaki (strain ATCC 30864)</name>
    <dbReference type="NCBI Taxonomy" id="595528"/>
    <lineage>
        <taxon>Eukaryota</taxon>
        <taxon>Filasterea</taxon>
        <taxon>Capsaspora</taxon>
    </lineage>
</organism>
<proteinExistence type="predicted"/>
<evidence type="ECO:0000256" key="11">
    <source>
        <dbReference type="SAM" id="MobiDB-lite"/>
    </source>
</evidence>
<dbReference type="SUPFAM" id="SSF55979">
    <property type="entry name" value="DNA clamp"/>
    <property type="match status" value="1"/>
</dbReference>
<dbReference type="GO" id="GO:0071479">
    <property type="term" value="P:cellular response to ionizing radiation"/>
    <property type="evidence" value="ECO:0007669"/>
    <property type="project" value="TreeGrafter"/>
</dbReference>
<sequence length="475" mass="51777">MQCVVPSRSLKAFGRAVHCCAKIGEEIYLEAQANQLLVRTVSLSRAAFACFSFAPQFFDKYRTMPIAGLAVNEQSLLKCKVLAKSCQHIFRSLTNIEKTVDHCDISLDLDESRLVFRLFCKHGITKTHYLRFSECDTLQAIYGTEHCVNQIACPGAVLNDSVVLFPVNLEEMTISVTDTELRLASYTEDLVDPKKVLHTEMVIQKDEFELFAIGLPADITFCLKEFKAILTFCDTLNEAMQIHFDNAGKPIILSVATDMFKAELVLATLLDPMNSSTTSSQQVPSSASQQQHFHPQSTPQHQSTPTIKSSPKHEYSSQQSASSHGPTSTGQLFGSGRSNDSQRPSHHTSSHMQVDHATTWVAPQPTPQQSPQRNHVAASGLLSSAFGSHHGADRMSPNIMPTLGSSIPPPATSSSLPRIGMQPVAVGGGGGADLAGEARAAAAAGVLPLPWTTIVRMTSMMMMTSILMLLRHLER</sequence>
<feature type="region of interest" description="Disordered" evidence="11">
    <location>
        <begin position="274"/>
        <end position="354"/>
    </location>
</feature>
<feature type="compositionally biased region" description="Low complexity" evidence="11">
    <location>
        <begin position="275"/>
        <end position="291"/>
    </location>
</feature>
<evidence type="ECO:0000256" key="4">
    <source>
        <dbReference type="ARBA" id="ARBA00022763"/>
    </source>
</evidence>
<name>A0A0D2X440_CAPO3</name>
<dbReference type="eggNOG" id="KOG2810">
    <property type="taxonomic scope" value="Eukaryota"/>
</dbReference>
<evidence type="ECO:0000256" key="3">
    <source>
        <dbReference type="ARBA" id="ARBA00022722"/>
    </source>
</evidence>
<dbReference type="GO" id="GO:0004527">
    <property type="term" value="F:exonuclease activity"/>
    <property type="evidence" value="ECO:0007669"/>
    <property type="project" value="UniProtKB-KW"/>
</dbReference>
<reference evidence="13" key="1">
    <citation type="submission" date="2011-02" db="EMBL/GenBank/DDBJ databases">
        <title>The Genome Sequence of Capsaspora owczarzaki ATCC 30864.</title>
        <authorList>
            <person name="Russ C."/>
            <person name="Cuomo C."/>
            <person name="Burger G."/>
            <person name="Gray M.W."/>
            <person name="Holland P.W.H."/>
            <person name="King N."/>
            <person name="Lang F.B.F."/>
            <person name="Roger A.J."/>
            <person name="Ruiz-Trillo I."/>
            <person name="Young S.K."/>
            <person name="Zeng Q."/>
            <person name="Gargeya S."/>
            <person name="Alvarado L."/>
            <person name="Berlin A."/>
            <person name="Chapman S.B."/>
            <person name="Chen Z."/>
            <person name="Freedman E."/>
            <person name="Gellesch M."/>
            <person name="Goldberg J."/>
            <person name="Griggs A."/>
            <person name="Gujja S."/>
            <person name="Heilman E."/>
            <person name="Heiman D."/>
            <person name="Howarth C."/>
            <person name="Mehta T."/>
            <person name="Neiman D."/>
            <person name="Pearson M."/>
            <person name="Roberts A."/>
            <person name="Saif S."/>
            <person name="Shea T."/>
            <person name="Shenoy N."/>
            <person name="Sisk P."/>
            <person name="Stolte C."/>
            <person name="Sykes S."/>
            <person name="White J."/>
            <person name="Yandava C."/>
            <person name="Haas B."/>
            <person name="Nusbaum C."/>
            <person name="Birren B."/>
        </authorList>
    </citation>
    <scope>NUCLEOTIDE SEQUENCE</scope>
    <source>
        <strain evidence="13">ATCC 30864</strain>
    </source>
</reference>
<gene>
    <name evidence="12" type="ORF">CAOG_005848</name>
</gene>
<keyword evidence="2" id="KW-0597">Phosphoprotein</keyword>
<dbReference type="InParanoid" id="A0A0D2X440"/>
<dbReference type="Proteomes" id="UP000008743">
    <property type="component" value="Unassembled WGS sequence"/>
</dbReference>
<dbReference type="GO" id="GO:0006281">
    <property type="term" value="P:DNA repair"/>
    <property type="evidence" value="ECO:0007669"/>
    <property type="project" value="TreeGrafter"/>
</dbReference>
<dbReference type="FunFam" id="3.70.10.10:FF:000005">
    <property type="entry name" value="Cell cycle checkpoint control protein"/>
    <property type="match status" value="1"/>
</dbReference>
<dbReference type="Gene3D" id="3.70.10.10">
    <property type="match status" value="1"/>
</dbReference>
<evidence type="ECO:0000256" key="2">
    <source>
        <dbReference type="ARBA" id="ARBA00022553"/>
    </source>
</evidence>
<comment type="function">
    <text evidence="8">Component of the 9-1-1 cell-cycle checkpoint response complex that plays a major role in DNA repair. The 9-1-1 complex is recruited to DNA lesion upon damage by the RAD17-replication factor C (RFC) clamp loader complex. Acts then as a sliding clamp platform on DNA for several proteins involved in long-patch base excision repair (LP-BER). The 9-1-1 complex stimulates DNA polymerase beta (POLB) activity by increasing its affinity for the 3'-OH end of the primer-template and stabilizes POLB to those sites where LP-BER proceeds; endonuclease FEN1 cleavage activity on substrates with double, nick, or gap flaps of distinct sequences and lengths; and DNA ligase I (LIG1) on long-patch base excision repair substrates. The 9-1-1 complex is necessary for the recruitment of RHNO1 to sites of double-stranded breaks (DSB) occurring during the S phase. RAD9A possesses 3'-&gt;5' double stranded DNA exonuclease activity.</text>
</comment>
<feature type="compositionally biased region" description="Polar residues" evidence="11">
    <location>
        <begin position="316"/>
        <end position="342"/>
    </location>
</feature>
<dbReference type="GO" id="GO:0000076">
    <property type="term" value="P:DNA replication checkpoint signaling"/>
    <property type="evidence" value="ECO:0007669"/>
    <property type="project" value="TreeGrafter"/>
</dbReference>
<dbReference type="AlphaFoldDB" id="A0A0D2X440"/>
<protein>
    <recommendedName>
        <fullName evidence="9">Cell cycle checkpoint control protein RAD9A</fullName>
    </recommendedName>
    <alternativeName>
        <fullName evidence="10">DNA repair exonuclease rad9 homolog A</fullName>
    </alternativeName>
</protein>
<comment type="subcellular location">
    <subcellularLocation>
        <location evidence="1">Nucleus</location>
    </subcellularLocation>
</comment>
<evidence type="ECO:0000256" key="10">
    <source>
        <dbReference type="ARBA" id="ARBA00079896"/>
    </source>
</evidence>
<evidence type="ECO:0000313" key="13">
    <source>
        <dbReference type="Proteomes" id="UP000008743"/>
    </source>
</evidence>
<keyword evidence="6" id="KW-0269">Exonuclease</keyword>
<dbReference type="GO" id="GO:0030896">
    <property type="term" value="C:checkpoint clamp complex"/>
    <property type="evidence" value="ECO:0007669"/>
    <property type="project" value="InterPro"/>
</dbReference>
<keyword evidence="4" id="KW-0227">DNA damage</keyword>
<feature type="compositionally biased region" description="Polar residues" evidence="11">
    <location>
        <begin position="292"/>
        <end position="309"/>
    </location>
</feature>
<evidence type="ECO:0000313" key="12">
    <source>
        <dbReference type="EMBL" id="KJE95394.1"/>
    </source>
</evidence>
<keyword evidence="5" id="KW-0378">Hydrolase</keyword>
<dbReference type="Pfam" id="PF04139">
    <property type="entry name" value="Rad9"/>
    <property type="match status" value="1"/>
</dbReference>
<dbReference type="GO" id="GO:0031573">
    <property type="term" value="P:mitotic intra-S DNA damage checkpoint signaling"/>
    <property type="evidence" value="ECO:0007669"/>
    <property type="project" value="TreeGrafter"/>
</dbReference>
<keyword evidence="13" id="KW-1185">Reference proteome</keyword>
<dbReference type="InterPro" id="IPR046938">
    <property type="entry name" value="DNA_clamp_sf"/>
</dbReference>
<dbReference type="EMBL" id="KE346369">
    <property type="protein sequence ID" value="KJE95394.1"/>
    <property type="molecule type" value="Genomic_DNA"/>
</dbReference>